<dbReference type="InterPro" id="IPR044946">
    <property type="entry name" value="Restrct_endonuc_typeI_TRD_sf"/>
</dbReference>
<proteinExistence type="inferred from homology"/>
<feature type="domain" description="Type I restriction modification DNA specificity" evidence="4">
    <location>
        <begin position="354"/>
        <end position="507"/>
    </location>
</feature>
<dbReference type="InterPro" id="IPR051212">
    <property type="entry name" value="Type-I_RE_S_subunit"/>
</dbReference>
<evidence type="ECO:0000256" key="3">
    <source>
        <dbReference type="ARBA" id="ARBA00023125"/>
    </source>
</evidence>
<evidence type="ECO:0000256" key="2">
    <source>
        <dbReference type="ARBA" id="ARBA00022747"/>
    </source>
</evidence>
<comment type="similarity">
    <text evidence="1">Belongs to the type-I restriction system S methylase family.</text>
</comment>
<evidence type="ECO:0000256" key="1">
    <source>
        <dbReference type="ARBA" id="ARBA00010923"/>
    </source>
</evidence>
<dbReference type="EMBL" id="FXUG01000001">
    <property type="protein sequence ID" value="SMP41743.1"/>
    <property type="molecule type" value="Genomic_DNA"/>
</dbReference>
<accession>A0ABY1PSC3</accession>
<dbReference type="InterPro" id="IPR000055">
    <property type="entry name" value="Restrct_endonuc_typeI_TRD"/>
</dbReference>
<sequence length="538" mass="60540">MNVAEKTSSYATQNSELARKDSVDVAAASETAGGLEQVRNMILAVAVQGRLERQSEKDESAALLLNRIRDVRKKKPAKVAGTVRKLRPLPESWEWAAFSDVAQIASNLVDPKQHMTAFHVAPNHIEKGSGRLLDCRTVAEDKVKSSKHQFFAGQILYSKIRPNLSKAVIVDFDGLCSADMYPINPYIDARYLLTFILSPIFLRFAIKTDTRVAMPKINQTALNQIPVAVPPLAEQKRIVSKVDRLMGICDRLESERRETLSLTDRSRRSVLASLTSSRDASELASSWRRLSDHFEILHNRPETLADLRQTTLALAVQGKLVKQDPNDEPAFEAKLEDLLREKSLNGYSKKPGEDENGVPILRISAGTARNDFYVEESDHKWIELTDVEIDKFRLERDDLLACRFNGNLHFVGRFSLYRSCSDTTQVFPDKLIRFRVDLSRLNPRFAVFALNSASSRKKIESFCATTAGNIGISATNLKTIVLRVPPLKEQEKIATKVDRLLAQCDRVAEQLRDRQATTEQLLTATIHQILKTSEDRSQ</sequence>
<feature type="domain" description="Type I restriction modification DNA specificity" evidence="4">
    <location>
        <begin position="91"/>
        <end position="260"/>
    </location>
</feature>
<name>A0ABY1PSC3_9BACT</name>
<evidence type="ECO:0000259" key="4">
    <source>
        <dbReference type="Pfam" id="PF01420"/>
    </source>
</evidence>
<dbReference type="PANTHER" id="PTHR43140:SF1">
    <property type="entry name" value="TYPE I RESTRICTION ENZYME ECOKI SPECIFICITY SUBUNIT"/>
    <property type="match status" value="1"/>
</dbReference>
<protein>
    <submittedName>
        <fullName evidence="5">Type I restriction enzyme, S subunit</fullName>
    </submittedName>
</protein>
<evidence type="ECO:0000313" key="5">
    <source>
        <dbReference type="EMBL" id="SMP41743.1"/>
    </source>
</evidence>
<keyword evidence="3" id="KW-0238">DNA-binding</keyword>
<dbReference type="PANTHER" id="PTHR43140">
    <property type="entry name" value="TYPE-1 RESTRICTION ENZYME ECOKI SPECIFICITY PROTEIN"/>
    <property type="match status" value="1"/>
</dbReference>
<reference evidence="5 6" key="1">
    <citation type="submission" date="2017-05" db="EMBL/GenBank/DDBJ databases">
        <authorList>
            <person name="Varghese N."/>
            <person name="Submissions S."/>
        </authorList>
    </citation>
    <scope>NUCLEOTIDE SEQUENCE [LARGE SCALE GENOMIC DNA]</scope>
    <source>
        <strain evidence="5 6">DSM 25457</strain>
    </source>
</reference>
<organism evidence="5 6">
    <name type="scientific">Neorhodopirellula lusitana</name>
    <dbReference type="NCBI Taxonomy" id="445327"/>
    <lineage>
        <taxon>Bacteria</taxon>
        <taxon>Pseudomonadati</taxon>
        <taxon>Planctomycetota</taxon>
        <taxon>Planctomycetia</taxon>
        <taxon>Pirellulales</taxon>
        <taxon>Pirellulaceae</taxon>
        <taxon>Neorhodopirellula</taxon>
    </lineage>
</organism>
<dbReference type="CDD" id="cd17261">
    <property type="entry name" value="RMtype1_S_EcoKI-TRD2-CR2_like"/>
    <property type="match status" value="1"/>
</dbReference>
<dbReference type="Gene3D" id="3.90.220.20">
    <property type="entry name" value="DNA methylase specificity domains"/>
    <property type="match status" value="2"/>
</dbReference>
<keyword evidence="2" id="KW-0680">Restriction system</keyword>
<gene>
    <name evidence="5" type="ORF">SAMN06265222_101646</name>
</gene>
<dbReference type="SUPFAM" id="SSF116734">
    <property type="entry name" value="DNA methylase specificity domain"/>
    <property type="match status" value="2"/>
</dbReference>
<keyword evidence="6" id="KW-1185">Reference proteome</keyword>
<dbReference type="Pfam" id="PF01420">
    <property type="entry name" value="Methylase_S"/>
    <property type="match status" value="2"/>
</dbReference>
<dbReference type="Proteomes" id="UP001158067">
    <property type="component" value="Unassembled WGS sequence"/>
</dbReference>
<evidence type="ECO:0000313" key="6">
    <source>
        <dbReference type="Proteomes" id="UP001158067"/>
    </source>
</evidence>
<comment type="caution">
    <text evidence="5">The sequence shown here is derived from an EMBL/GenBank/DDBJ whole genome shotgun (WGS) entry which is preliminary data.</text>
</comment>